<dbReference type="EMBL" id="MNBE01000761">
    <property type="protein sequence ID" value="OKO90123.1"/>
    <property type="molecule type" value="Genomic_DNA"/>
</dbReference>
<organism evidence="2 3">
    <name type="scientific">Penicillium subrubescens</name>
    <dbReference type="NCBI Taxonomy" id="1316194"/>
    <lineage>
        <taxon>Eukaryota</taxon>
        <taxon>Fungi</taxon>
        <taxon>Dikarya</taxon>
        <taxon>Ascomycota</taxon>
        <taxon>Pezizomycotina</taxon>
        <taxon>Eurotiomycetes</taxon>
        <taxon>Eurotiomycetidae</taxon>
        <taxon>Eurotiales</taxon>
        <taxon>Aspergillaceae</taxon>
        <taxon>Penicillium</taxon>
    </lineage>
</organism>
<evidence type="ECO:0000313" key="3">
    <source>
        <dbReference type="Proteomes" id="UP000186955"/>
    </source>
</evidence>
<feature type="compositionally biased region" description="Basic residues" evidence="1">
    <location>
        <begin position="87"/>
        <end position="98"/>
    </location>
</feature>
<sequence length="162" mass="18596">QPLTIAIKIITIYSRSATPWSKREEDNLLPWLKENSELPWIARPDAYLEQVGVKRSVESLRGKKYHILRKRRLGRVRPSRRATTSKSRGKSRRLRATTRRNLSSSDSSSCGNVRRWLYDIPEGALDGVKSQELPSAEASLYESRWTRESIIFQALELCALGL</sequence>
<proteinExistence type="predicted"/>
<feature type="non-terminal residue" evidence="2">
    <location>
        <position position="1"/>
    </location>
</feature>
<protein>
    <submittedName>
        <fullName evidence="2">Uncharacterized protein</fullName>
    </submittedName>
</protein>
<evidence type="ECO:0000256" key="1">
    <source>
        <dbReference type="SAM" id="MobiDB-lite"/>
    </source>
</evidence>
<name>A0A1Q5SQA4_9EURO</name>
<gene>
    <name evidence="2" type="ORF">PENSUB_13531</name>
</gene>
<dbReference type="AlphaFoldDB" id="A0A1Q5SQA4"/>
<evidence type="ECO:0000313" key="2">
    <source>
        <dbReference type="EMBL" id="OKO90123.1"/>
    </source>
</evidence>
<accession>A0A1Q5SQA4</accession>
<dbReference type="Proteomes" id="UP000186955">
    <property type="component" value="Unassembled WGS sequence"/>
</dbReference>
<comment type="caution">
    <text evidence="2">The sequence shown here is derived from an EMBL/GenBank/DDBJ whole genome shotgun (WGS) entry which is preliminary data.</text>
</comment>
<feature type="region of interest" description="Disordered" evidence="1">
    <location>
        <begin position="74"/>
        <end position="110"/>
    </location>
</feature>
<reference evidence="2 3" key="1">
    <citation type="submission" date="2016-10" db="EMBL/GenBank/DDBJ databases">
        <title>Genome sequence of the ascomycete fungus Penicillium subrubescens.</title>
        <authorList>
            <person name="De Vries R.P."/>
            <person name="Peng M."/>
            <person name="Dilokpimol A."/>
            <person name="Hilden K."/>
            <person name="Makela M.R."/>
            <person name="Grigoriev I."/>
            <person name="Riley R."/>
            <person name="Granchi Z."/>
        </authorList>
    </citation>
    <scope>NUCLEOTIDE SEQUENCE [LARGE SCALE GENOMIC DNA]</scope>
    <source>
        <strain evidence="2 3">CBS 132785</strain>
    </source>
</reference>
<keyword evidence="3" id="KW-1185">Reference proteome</keyword>